<dbReference type="EMBL" id="LR134155">
    <property type="protein sequence ID" value="VEA67839.1"/>
    <property type="molecule type" value="Genomic_DNA"/>
</dbReference>
<comment type="cofactor">
    <cofactor evidence="1">
        <name>Mo-bis(molybdopterin guanine dinucleotide)</name>
        <dbReference type="ChEBI" id="CHEBI:60539"/>
    </cofactor>
</comment>
<evidence type="ECO:0000256" key="7">
    <source>
        <dbReference type="ARBA" id="ARBA00023014"/>
    </source>
</evidence>
<keyword evidence="5 9" id="KW-0560">Oxidoreductase</keyword>
<proteinExistence type="predicted"/>
<accession>A0A3S4JLF4</accession>
<keyword evidence="6" id="KW-0408">Iron</keyword>
<dbReference type="InterPro" id="IPR006656">
    <property type="entry name" value="Mopterin_OxRdtase"/>
</dbReference>
<dbReference type="EC" id="1.7.99.4" evidence="9"/>
<dbReference type="AlphaFoldDB" id="A0A3S4JLF4"/>
<evidence type="ECO:0000256" key="1">
    <source>
        <dbReference type="ARBA" id="ARBA00001942"/>
    </source>
</evidence>
<dbReference type="GO" id="GO:0051539">
    <property type="term" value="F:4 iron, 4 sulfur cluster binding"/>
    <property type="evidence" value="ECO:0007669"/>
    <property type="project" value="UniProtKB-KW"/>
</dbReference>
<dbReference type="Pfam" id="PF00384">
    <property type="entry name" value="Molybdopterin"/>
    <property type="match status" value="1"/>
</dbReference>
<protein>
    <submittedName>
        <fullName evidence="9">Nitrate reductase</fullName>
        <ecNumber evidence="9">1.7.99.4</ecNumber>
    </submittedName>
</protein>
<gene>
    <name evidence="9" type="primary">narB_2</name>
    <name evidence="9" type="ORF">NCTC9419_00037</name>
</gene>
<evidence type="ECO:0000256" key="6">
    <source>
        <dbReference type="ARBA" id="ARBA00023004"/>
    </source>
</evidence>
<keyword evidence="3" id="KW-0500">Molybdenum</keyword>
<evidence type="ECO:0000256" key="2">
    <source>
        <dbReference type="ARBA" id="ARBA00022485"/>
    </source>
</evidence>
<evidence type="ECO:0000256" key="5">
    <source>
        <dbReference type="ARBA" id="ARBA00023002"/>
    </source>
</evidence>
<dbReference type="Gene3D" id="3.40.50.740">
    <property type="match status" value="1"/>
</dbReference>
<dbReference type="InterPro" id="IPR006963">
    <property type="entry name" value="Mopterin_OxRdtase_4Fe-4S_dom"/>
</dbReference>
<feature type="domain" description="4Fe-4S Mo/W bis-MGD-type" evidence="8">
    <location>
        <begin position="2"/>
        <end position="57"/>
    </location>
</feature>
<dbReference type="SUPFAM" id="SSF53706">
    <property type="entry name" value="Formate dehydrogenase/DMSO reductase, domains 1-3"/>
    <property type="match status" value="1"/>
</dbReference>
<keyword evidence="4" id="KW-0479">Metal-binding</keyword>
<name>A0A3S4JLF4_SERRU</name>
<keyword evidence="2" id="KW-0004">4Fe-4S</keyword>
<evidence type="ECO:0000256" key="4">
    <source>
        <dbReference type="ARBA" id="ARBA00022723"/>
    </source>
</evidence>
<dbReference type="InterPro" id="IPR050123">
    <property type="entry name" value="Prok_molybdopt-oxidoreductase"/>
</dbReference>
<dbReference type="SMART" id="SM00926">
    <property type="entry name" value="Molybdop_Fe4S4"/>
    <property type="match status" value="1"/>
</dbReference>
<evidence type="ECO:0000313" key="9">
    <source>
        <dbReference type="EMBL" id="VEA67839.1"/>
    </source>
</evidence>
<dbReference type="Pfam" id="PF04879">
    <property type="entry name" value="Molybdop_Fe4S4"/>
    <property type="match status" value="1"/>
</dbReference>
<dbReference type="Proteomes" id="UP000271603">
    <property type="component" value="Chromosome"/>
</dbReference>
<organism evidence="9 10">
    <name type="scientific">Serratia rubidaea</name>
    <name type="common">Serratia marinorubra</name>
    <dbReference type="NCBI Taxonomy" id="61652"/>
    <lineage>
        <taxon>Bacteria</taxon>
        <taxon>Pseudomonadati</taxon>
        <taxon>Pseudomonadota</taxon>
        <taxon>Gammaproteobacteria</taxon>
        <taxon>Enterobacterales</taxon>
        <taxon>Yersiniaceae</taxon>
        <taxon>Serratia</taxon>
    </lineage>
</organism>
<dbReference type="GO" id="GO:0046872">
    <property type="term" value="F:metal ion binding"/>
    <property type="evidence" value="ECO:0007669"/>
    <property type="project" value="UniProtKB-KW"/>
</dbReference>
<dbReference type="PANTHER" id="PTHR43105">
    <property type="entry name" value="RESPIRATORY NITRATE REDUCTASE"/>
    <property type="match status" value="1"/>
</dbReference>
<dbReference type="PROSITE" id="PS51669">
    <property type="entry name" value="4FE4S_MOW_BIS_MGD"/>
    <property type="match status" value="1"/>
</dbReference>
<sequence>MSAPHCTTCPYCGVGCGVTVETRGDGVTVSGDEAHPANGGRLCVKGSALAETLDLDGRLLQPQVDGQPVGWPQALDTVARRFARIIARHGPQAVAFYASGQLLTEDYYVANKLMKGFIGAANIDTNSRLCMASAVVGYKRAFGGDAVPCSYQDVELTDVAILCGSNAAWAHPILYQRLVRARQQRPALKVVVIDPRATASCDDADLHLALRPGSDAALFNGALHWLAQQGLLDEDFLQRHTDGAAAALQAAASWTPQRVATFCQLPLAQVMAFYRLLADAENWLTLYSMGINQSSSGADKCNAIINLHLAGGRIGRAGSGPFSITGQPNAMGGREVGGLANQLAAHMGFDDADVDRVRRFWRAPNIARRPG</sequence>
<dbReference type="PANTHER" id="PTHR43105:SF9">
    <property type="entry name" value="NADPH-FE(3+) OXIDOREDUCTASE SUBUNIT ALPHA"/>
    <property type="match status" value="1"/>
</dbReference>
<evidence type="ECO:0000256" key="3">
    <source>
        <dbReference type="ARBA" id="ARBA00022505"/>
    </source>
</evidence>
<keyword evidence="7" id="KW-0411">Iron-sulfur</keyword>
<evidence type="ECO:0000313" key="10">
    <source>
        <dbReference type="Proteomes" id="UP000271603"/>
    </source>
</evidence>
<dbReference type="PROSITE" id="PS00551">
    <property type="entry name" value="MOLYBDOPTERIN_PROK_1"/>
    <property type="match status" value="1"/>
</dbReference>
<dbReference type="GO" id="GO:0016020">
    <property type="term" value="C:membrane"/>
    <property type="evidence" value="ECO:0007669"/>
    <property type="project" value="TreeGrafter"/>
</dbReference>
<evidence type="ECO:0000259" key="8">
    <source>
        <dbReference type="PROSITE" id="PS51669"/>
    </source>
</evidence>
<reference evidence="9 10" key="1">
    <citation type="submission" date="2018-12" db="EMBL/GenBank/DDBJ databases">
        <authorList>
            <consortium name="Pathogen Informatics"/>
        </authorList>
    </citation>
    <scope>NUCLEOTIDE SEQUENCE [LARGE SCALE GENOMIC DNA]</scope>
    <source>
        <strain evidence="9 10">NCTC9419</strain>
    </source>
</reference>
<dbReference type="Gene3D" id="3.40.228.10">
    <property type="entry name" value="Dimethylsulfoxide Reductase, domain 2"/>
    <property type="match status" value="1"/>
</dbReference>
<dbReference type="Gene3D" id="2.20.25.90">
    <property type="entry name" value="ADC-like domains"/>
    <property type="match status" value="1"/>
</dbReference>
<dbReference type="GO" id="GO:0016491">
    <property type="term" value="F:oxidoreductase activity"/>
    <property type="evidence" value="ECO:0007669"/>
    <property type="project" value="UniProtKB-KW"/>
</dbReference>
<dbReference type="InterPro" id="IPR027467">
    <property type="entry name" value="MopterinOxRdtase_cofactor_BS"/>
</dbReference>